<keyword evidence="5" id="KW-1133">Transmembrane helix</keyword>
<keyword evidence="8" id="KW-1185">Reference proteome</keyword>
<evidence type="ECO:0000259" key="6">
    <source>
        <dbReference type="PROSITE" id="PS01124"/>
    </source>
</evidence>
<organism evidence="7 8">
    <name type="scientific">Paenibacillus brevis</name>
    <dbReference type="NCBI Taxonomy" id="2841508"/>
    <lineage>
        <taxon>Bacteria</taxon>
        <taxon>Bacillati</taxon>
        <taxon>Bacillota</taxon>
        <taxon>Bacilli</taxon>
        <taxon>Bacillales</taxon>
        <taxon>Paenibacillaceae</taxon>
        <taxon>Paenibacillus</taxon>
    </lineage>
</organism>
<evidence type="ECO:0000256" key="4">
    <source>
        <dbReference type="SAM" id="Coils"/>
    </source>
</evidence>
<comment type="caution">
    <text evidence="7">The sequence shown here is derived from an EMBL/GenBank/DDBJ whole genome shotgun (WGS) entry which is preliminary data.</text>
</comment>
<name>A0ABS6FMI2_9BACL</name>
<protein>
    <submittedName>
        <fullName evidence="7">AraC family transcriptional regulator</fullName>
    </submittedName>
</protein>
<keyword evidence="5" id="KW-0472">Membrane</keyword>
<proteinExistence type="predicted"/>
<evidence type="ECO:0000256" key="3">
    <source>
        <dbReference type="ARBA" id="ARBA00023163"/>
    </source>
</evidence>
<evidence type="ECO:0000256" key="2">
    <source>
        <dbReference type="ARBA" id="ARBA00023125"/>
    </source>
</evidence>
<dbReference type="InterPro" id="IPR018062">
    <property type="entry name" value="HTH_AraC-typ_CS"/>
</dbReference>
<sequence length="759" mass="87146">MKWMAKSMRGTAKNQLSLFYTLFGSFIVIIVLLVSINMLAYNFFSNTIKKEVILNSSLNLNSTASNYEKHIKLVRSFMLGYLFDSDTEILKSDSPMHRYDVVIRVQKTLQHNLSNTQLFLDNIIYYFRDDDFIIERDGTRNADTMFSKFYTHSTYTADFWSKEMNGDESFHIYPAAPFSSATAFRQEPLGNFMPILVKGAFDHEFAFIALLDGSKIYAAFHQPKPDSSFFIVDRNQQIIFSSDKFVLPPAALEKKGTGYSKIKDHYYFYQTGMETGYTYFEVVSDKGLTQQLHRLNLTIGTLLIISLLIGLSVSYWFSKRFHNPLANMIRSIQPLNNVSVPISKSSRIREFNLLHNTLSDLSRSKDEYQQDLQAKNNLLQQLSYMMRLKKIHGSGELLPAPIDTDGPYRLVLSQIEFKERFAAEIANAPQRAFNMYKELISAHFSSVYTNSLTFQLEKDQILSILFVKDKSTKEKPDDLDGLVQLLDKDIPYCNFTIAMSPIRHRSADFAETYQNVLDLIKQRRLGEDIQVIEEWTPQPSLMIPSPAEEQELTANLQSGCDEITIPLVNRLLEELENAGALAQQFQDFSKDVVNRTIKIMYAQNISFNNLAGGRSPYDLLKSCYTLQQYKDFFQSFLSKSAAAIQAKKSEADIITKFVTEYVEAHYGEDLSLDMIAGKIGITGSYLSTYYKEKTGTNFSDYVLSVRMRKATEMLRETDLKIQEIAALVGYYTVASFNRVFKRHTGVTPGEFRRHHQWKK</sequence>
<dbReference type="PANTHER" id="PTHR43280">
    <property type="entry name" value="ARAC-FAMILY TRANSCRIPTIONAL REGULATOR"/>
    <property type="match status" value="1"/>
</dbReference>
<dbReference type="Pfam" id="PF12833">
    <property type="entry name" value="HTH_18"/>
    <property type="match status" value="1"/>
</dbReference>
<dbReference type="Proteomes" id="UP000743001">
    <property type="component" value="Unassembled WGS sequence"/>
</dbReference>
<feature type="transmembrane region" description="Helical" evidence="5">
    <location>
        <begin position="295"/>
        <end position="317"/>
    </location>
</feature>
<feature type="transmembrane region" description="Helical" evidence="5">
    <location>
        <begin position="20"/>
        <end position="44"/>
    </location>
</feature>
<keyword evidence="4" id="KW-0175">Coiled coil</keyword>
<evidence type="ECO:0000256" key="5">
    <source>
        <dbReference type="SAM" id="Phobius"/>
    </source>
</evidence>
<dbReference type="SMART" id="SM00342">
    <property type="entry name" value="HTH_ARAC"/>
    <property type="match status" value="1"/>
</dbReference>
<dbReference type="RefSeq" id="WP_216477571.1">
    <property type="nucleotide sequence ID" value="NZ_JAHLQJ010000003.1"/>
</dbReference>
<evidence type="ECO:0000313" key="7">
    <source>
        <dbReference type="EMBL" id="MBU5671171.1"/>
    </source>
</evidence>
<feature type="coiled-coil region" evidence="4">
    <location>
        <begin position="358"/>
        <end position="385"/>
    </location>
</feature>
<keyword evidence="3" id="KW-0804">Transcription</keyword>
<keyword evidence="1" id="KW-0805">Transcription regulation</keyword>
<dbReference type="EMBL" id="JAHLQJ010000003">
    <property type="protein sequence ID" value="MBU5671171.1"/>
    <property type="molecule type" value="Genomic_DNA"/>
</dbReference>
<evidence type="ECO:0000256" key="1">
    <source>
        <dbReference type="ARBA" id="ARBA00023015"/>
    </source>
</evidence>
<keyword evidence="2" id="KW-0238">DNA-binding</keyword>
<feature type="domain" description="HTH araC/xylS-type" evidence="6">
    <location>
        <begin position="656"/>
        <end position="754"/>
    </location>
</feature>
<dbReference type="InterPro" id="IPR018060">
    <property type="entry name" value="HTH_AraC"/>
</dbReference>
<dbReference type="PROSITE" id="PS01124">
    <property type="entry name" value="HTH_ARAC_FAMILY_2"/>
    <property type="match status" value="1"/>
</dbReference>
<gene>
    <name evidence="7" type="ORF">KQJ23_04920</name>
</gene>
<dbReference type="PANTHER" id="PTHR43280:SF2">
    <property type="entry name" value="HTH-TYPE TRANSCRIPTIONAL REGULATOR EXSA"/>
    <property type="match status" value="1"/>
</dbReference>
<evidence type="ECO:0000313" key="8">
    <source>
        <dbReference type="Proteomes" id="UP000743001"/>
    </source>
</evidence>
<dbReference type="PROSITE" id="PS00041">
    <property type="entry name" value="HTH_ARAC_FAMILY_1"/>
    <property type="match status" value="1"/>
</dbReference>
<accession>A0ABS6FMI2</accession>
<keyword evidence="5" id="KW-0812">Transmembrane</keyword>
<reference evidence="7 8" key="1">
    <citation type="submission" date="2021-06" db="EMBL/GenBank/DDBJ databases">
        <authorList>
            <person name="Sun Q."/>
            <person name="Li D."/>
        </authorList>
    </citation>
    <scope>NUCLEOTIDE SEQUENCE [LARGE SCALE GENOMIC DNA]</scope>
    <source>
        <strain evidence="7 8">MSJ-6</strain>
    </source>
</reference>